<dbReference type="AlphaFoldDB" id="A0A2P4NYZ0"/>
<dbReference type="Proteomes" id="UP000018888">
    <property type="component" value="Unassembled WGS sequence"/>
</dbReference>
<feature type="chain" id="PRO_5015188701" evidence="1">
    <location>
        <begin position="25"/>
        <end position="83"/>
    </location>
</feature>
<evidence type="ECO:0000313" key="3">
    <source>
        <dbReference type="Proteomes" id="UP000018888"/>
    </source>
</evidence>
<evidence type="ECO:0000256" key="1">
    <source>
        <dbReference type="SAM" id="SignalP"/>
    </source>
</evidence>
<accession>A0A2P4NYZ0</accession>
<reference evidence="2 3" key="2">
    <citation type="journal article" date="2018" name="New Phytol.">
        <title>High intraspecific genome diversity in the model arbuscular mycorrhizal symbiont Rhizophagus irregularis.</title>
        <authorList>
            <person name="Chen E.C.H."/>
            <person name="Morin E."/>
            <person name="Beaudet D."/>
            <person name="Noel J."/>
            <person name="Yildirir G."/>
            <person name="Ndikumana S."/>
            <person name="Charron P."/>
            <person name="St-Onge C."/>
            <person name="Giorgi J."/>
            <person name="Kruger M."/>
            <person name="Marton T."/>
            <person name="Ropars J."/>
            <person name="Grigoriev I.V."/>
            <person name="Hainaut M."/>
            <person name="Henrissat B."/>
            <person name="Roux C."/>
            <person name="Martin F."/>
            <person name="Corradi N."/>
        </authorList>
    </citation>
    <scope>NUCLEOTIDE SEQUENCE [LARGE SCALE GENOMIC DNA]</scope>
    <source>
        <strain evidence="2 3">DAOM 197198</strain>
    </source>
</reference>
<evidence type="ECO:0000313" key="2">
    <source>
        <dbReference type="EMBL" id="POG58350.1"/>
    </source>
</evidence>
<feature type="non-terminal residue" evidence="2">
    <location>
        <position position="83"/>
    </location>
</feature>
<proteinExistence type="predicted"/>
<protein>
    <submittedName>
        <fullName evidence="2">Uncharacterized protein</fullName>
    </submittedName>
</protein>
<sequence>MIFSRIFVYSLFLMILAFIPLVKSREFTCSCCGKPNNHYEPKCPFKGNCPLKKDKKKVKKVKPTTSSSRSRDCKGTIEGKIFL</sequence>
<reference evidence="2 3" key="1">
    <citation type="journal article" date="2013" name="Proc. Natl. Acad. Sci. U.S.A.">
        <title>Genome of an arbuscular mycorrhizal fungus provides insight into the oldest plant symbiosis.</title>
        <authorList>
            <person name="Tisserant E."/>
            <person name="Malbreil M."/>
            <person name="Kuo A."/>
            <person name="Kohler A."/>
            <person name="Symeonidi A."/>
            <person name="Balestrini R."/>
            <person name="Charron P."/>
            <person name="Duensing N."/>
            <person name="Frei Dit Frey N."/>
            <person name="Gianinazzi-Pearson V."/>
            <person name="Gilbert L.B."/>
            <person name="Handa Y."/>
            <person name="Herr J.R."/>
            <person name="Hijri M."/>
            <person name="Koul R."/>
            <person name="Kawaguchi M."/>
            <person name="Krajinski F."/>
            <person name="Lammers P.J."/>
            <person name="Masclaux F.G."/>
            <person name="Murat C."/>
            <person name="Morin E."/>
            <person name="Ndikumana S."/>
            <person name="Pagni M."/>
            <person name="Petitpierre D."/>
            <person name="Requena N."/>
            <person name="Rosikiewicz P."/>
            <person name="Riley R."/>
            <person name="Saito K."/>
            <person name="San Clemente H."/>
            <person name="Shapiro H."/>
            <person name="van Tuinen D."/>
            <person name="Becard G."/>
            <person name="Bonfante P."/>
            <person name="Paszkowski U."/>
            <person name="Shachar-Hill Y.Y."/>
            <person name="Tuskan G.A."/>
            <person name="Young P.W."/>
            <person name="Sanders I.R."/>
            <person name="Henrissat B."/>
            <person name="Rensing S.A."/>
            <person name="Grigoriev I.V."/>
            <person name="Corradi N."/>
            <person name="Roux C."/>
            <person name="Martin F."/>
        </authorList>
    </citation>
    <scope>NUCLEOTIDE SEQUENCE [LARGE SCALE GENOMIC DNA]</scope>
    <source>
        <strain evidence="2 3">DAOM 197198</strain>
    </source>
</reference>
<feature type="signal peptide" evidence="1">
    <location>
        <begin position="1"/>
        <end position="24"/>
    </location>
</feature>
<dbReference type="EMBL" id="AUPC02000540">
    <property type="protein sequence ID" value="POG58350.1"/>
    <property type="molecule type" value="Genomic_DNA"/>
</dbReference>
<gene>
    <name evidence="2" type="ORF">GLOIN_2v1731550</name>
</gene>
<organism evidence="2 3">
    <name type="scientific">Rhizophagus irregularis (strain DAOM 181602 / DAOM 197198 / MUCL 43194)</name>
    <name type="common">Arbuscular mycorrhizal fungus</name>
    <name type="synonym">Glomus intraradices</name>
    <dbReference type="NCBI Taxonomy" id="747089"/>
    <lineage>
        <taxon>Eukaryota</taxon>
        <taxon>Fungi</taxon>
        <taxon>Fungi incertae sedis</taxon>
        <taxon>Mucoromycota</taxon>
        <taxon>Glomeromycotina</taxon>
        <taxon>Glomeromycetes</taxon>
        <taxon>Glomerales</taxon>
        <taxon>Glomeraceae</taxon>
        <taxon>Rhizophagus</taxon>
    </lineage>
</organism>
<keyword evidence="3" id="KW-1185">Reference proteome</keyword>
<name>A0A2P4NYZ0_RHIID</name>
<comment type="caution">
    <text evidence="2">The sequence shown here is derived from an EMBL/GenBank/DDBJ whole genome shotgun (WGS) entry which is preliminary data.</text>
</comment>
<keyword evidence="1" id="KW-0732">Signal</keyword>
<dbReference type="VEuPathDB" id="FungiDB:RhiirFUN_016707"/>